<dbReference type="OrthoDB" id="9814445at2"/>
<dbReference type="InterPro" id="IPR003425">
    <property type="entry name" value="CCB3/YggT"/>
</dbReference>
<keyword evidence="1" id="KW-1133">Transmembrane helix</keyword>
<comment type="caution">
    <text evidence="2">The sequence shown here is derived from an EMBL/GenBank/DDBJ whole genome shotgun (WGS) entry which is preliminary data.</text>
</comment>
<dbReference type="Proteomes" id="UP000198615">
    <property type="component" value="Unassembled WGS sequence"/>
</dbReference>
<name>A0A8G2EZX0_9PROT</name>
<evidence type="ECO:0000256" key="1">
    <source>
        <dbReference type="SAM" id="Phobius"/>
    </source>
</evidence>
<dbReference type="GO" id="GO:0016020">
    <property type="term" value="C:membrane"/>
    <property type="evidence" value="ECO:0007669"/>
    <property type="project" value="InterPro"/>
</dbReference>
<reference evidence="2 3" key="1">
    <citation type="submission" date="2016-10" db="EMBL/GenBank/DDBJ databases">
        <authorList>
            <person name="Varghese N."/>
            <person name="Submissions S."/>
        </authorList>
    </citation>
    <scope>NUCLEOTIDE SEQUENCE [LARGE SCALE GENOMIC DNA]</scope>
    <source>
        <strain evidence="2 3">DSM 18839</strain>
    </source>
</reference>
<keyword evidence="1" id="KW-0812">Transmembrane</keyword>
<accession>A0A8G2EZX0</accession>
<dbReference type="AlphaFoldDB" id="A0A8G2EZX0"/>
<dbReference type="Pfam" id="PF02325">
    <property type="entry name" value="CCB3_YggT"/>
    <property type="match status" value="1"/>
</dbReference>
<proteinExistence type="predicted"/>
<sequence>MNSIIWLIGAVVHYLTIALFVYIVIDLLVKFGVLNAYNQVVQVVMNFLSRVFEPMLRPIRSILPDLGGIDISPVILVLLLQFAVRLLNEVARGL</sequence>
<evidence type="ECO:0000313" key="3">
    <source>
        <dbReference type="Proteomes" id="UP000198615"/>
    </source>
</evidence>
<protein>
    <submittedName>
        <fullName evidence="2">YggT family protein</fullName>
    </submittedName>
</protein>
<feature type="transmembrane region" description="Helical" evidence="1">
    <location>
        <begin position="6"/>
        <end position="29"/>
    </location>
</feature>
<organism evidence="2 3">
    <name type="scientific">Thalassobaculum litoreum DSM 18839</name>
    <dbReference type="NCBI Taxonomy" id="1123362"/>
    <lineage>
        <taxon>Bacteria</taxon>
        <taxon>Pseudomonadati</taxon>
        <taxon>Pseudomonadota</taxon>
        <taxon>Alphaproteobacteria</taxon>
        <taxon>Rhodospirillales</taxon>
        <taxon>Thalassobaculaceae</taxon>
        <taxon>Thalassobaculum</taxon>
    </lineage>
</organism>
<feature type="transmembrane region" description="Helical" evidence="1">
    <location>
        <begin position="62"/>
        <end position="84"/>
    </location>
</feature>
<evidence type="ECO:0000313" key="2">
    <source>
        <dbReference type="EMBL" id="SDG22508.1"/>
    </source>
</evidence>
<gene>
    <name evidence="2" type="ORF">SAMN05660686_03746</name>
</gene>
<keyword evidence="1" id="KW-0472">Membrane</keyword>
<dbReference type="RefSeq" id="WP_028795734.1">
    <property type="nucleotide sequence ID" value="NZ_FNBW01000012.1"/>
</dbReference>
<dbReference type="EMBL" id="FNBW01000012">
    <property type="protein sequence ID" value="SDG22508.1"/>
    <property type="molecule type" value="Genomic_DNA"/>
</dbReference>
<keyword evidence="3" id="KW-1185">Reference proteome</keyword>